<dbReference type="OrthoDB" id="595289at2"/>
<comment type="caution">
    <text evidence="1">The sequence shown here is derived from an EMBL/GenBank/DDBJ whole genome shotgun (WGS) entry which is preliminary data.</text>
</comment>
<dbReference type="STRING" id="1009370.ALO_11154"/>
<dbReference type="AlphaFoldDB" id="F7NJH5"/>
<dbReference type="InterPro" id="IPR012349">
    <property type="entry name" value="Split_barrel_FMN-bd"/>
</dbReference>
<dbReference type="Gene3D" id="2.30.110.10">
    <property type="entry name" value="Electron Transport, Fmn-binding Protein, Chain A"/>
    <property type="match status" value="1"/>
</dbReference>
<evidence type="ECO:0000313" key="2">
    <source>
        <dbReference type="Proteomes" id="UP000003240"/>
    </source>
</evidence>
<keyword evidence="2" id="KW-1185">Reference proteome</keyword>
<dbReference type="SUPFAM" id="SSF50475">
    <property type="entry name" value="FMN-binding split barrel"/>
    <property type="match status" value="1"/>
</dbReference>
<dbReference type="eggNOG" id="COG3576">
    <property type="taxonomic scope" value="Bacteria"/>
</dbReference>
<dbReference type="RefSeq" id="WP_004573373.1">
    <property type="nucleotide sequence ID" value="NZ_AFGF01000087.1"/>
</dbReference>
<evidence type="ECO:0000313" key="1">
    <source>
        <dbReference type="EMBL" id="EGO63805.1"/>
    </source>
</evidence>
<organism evidence="1 2">
    <name type="scientific">Acetonema longum DSM 6540</name>
    <dbReference type="NCBI Taxonomy" id="1009370"/>
    <lineage>
        <taxon>Bacteria</taxon>
        <taxon>Bacillati</taxon>
        <taxon>Bacillota</taxon>
        <taxon>Negativicutes</taxon>
        <taxon>Acetonemataceae</taxon>
        <taxon>Acetonema</taxon>
    </lineage>
</organism>
<dbReference type="EMBL" id="AFGF01000087">
    <property type="protein sequence ID" value="EGO63805.1"/>
    <property type="molecule type" value="Genomic_DNA"/>
</dbReference>
<gene>
    <name evidence="1" type="ORF">ALO_11154</name>
</gene>
<protein>
    <submittedName>
        <fullName evidence="1">Pyridoxamine 5'-phosphate oxidase-related FMN-binding protein</fullName>
    </submittedName>
</protein>
<dbReference type="Proteomes" id="UP000003240">
    <property type="component" value="Unassembled WGS sequence"/>
</dbReference>
<accession>F7NJH5</accession>
<sequence>MFDEKFLEVISHEGVVAIVSGGGSDPHVVNTWNSYLTVAGHNKLLIPAAGMRSIQKDVELNNRVQLTLGSREVQGLRSMGAGF</sequence>
<proteinExistence type="predicted"/>
<name>F7NJH5_9FIRM</name>
<reference evidence="1 2" key="1">
    <citation type="journal article" date="2011" name="EMBO J.">
        <title>Structural diversity of bacterial flagellar motors.</title>
        <authorList>
            <person name="Chen S."/>
            <person name="Beeby M."/>
            <person name="Murphy G.E."/>
            <person name="Leadbetter J.R."/>
            <person name="Hendrixson D.R."/>
            <person name="Briegel A."/>
            <person name="Li Z."/>
            <person name="Shi J."/>
            <person name="Tocheva E.I."/>
            <person name="Muller A."/>
            <person name="Dobro M.J."/>
            <person name="Jensen G.J."/>
        </authorList>
    </citation>
    <scope>NUCLEOTIDE SEQUENCE [LARGE SCALE GENOMIC DNA]</scope>
    <source>
        <strain evidence="1 2">DSM 6540</strain>
    </source>
</reference>